<gene>
    <name evidence="2" type="ORF">SAMN05421641_103233</name>
</gene>
<dbReference type="Pfam" id="PF01863">
    <property type="entry name" value="YgjP-like"/>
    <property type="match status" value="1"/>
</dbReference>
<dbReference type="Proteomes" id="UP000323956">
    <property type="component" value="Unassembled WGS sequence"/>
</dbReference>
<sequence length="236" mass="26664">MALGKMRDGMDRILVGGDIPVTLRRSGRARRMILRVTRVGGEVVLTLPSRTSMSAGRIFAESRVEWLRRTRAEMAPLQRVDHGALLPVEGRARRIAPHDGRRVELTDEALLVPQGRPAGLVVEVWLKHLAQARLVAACDRHAAVAGRSFRALALRDTRSRWGSCSHDGRLMFSWRLAMAPPQVLDYVAAHEVAHLLHMDHSPAFWAATGRLVPDYARPRDWLRQHGHELLSWRFRP</sequence>
<dbReference type="CDD" id="cd07344">
    <property type="entry name" value="M48_yhfN_like"/>
    <property type="match status" value="1"/>
</dbReference>
<evidence type="ECO:0000259" key="1">
    <source>
        <dbReference type="Pfam" id="PF01863"/>
    </source>
</evidence>
<dbReference type="Gene3D" id="3.30.2010.10">
    <property type="entry name" value="Metalloproteases ('zincins'), catalytic domain"/>
    <property type="match status" value="1"/>
</dbReference>
<protein>
    <recommendedName>
        <fullName evidence="1">YgjP-like metallopeptidase domain-containing protein</fullName>
    </recommendedName>
</protein>
<accession>A0A1N6PZ76</accession>
<evidence type="ECO:0000313" key="3">
    <source>
        <dbReference type="Proteomes" id="UP000323956"/>
    </source>
</evidence>
<evidence type="ECO:0000313" key="2">
    <source>
        <dbReference type="EMBL" id="SIQ09595.1"/>
    </source>
</evidence>
<dbReference type="EMBL" id="FTMK01000003">
    <property type="protein sequence ID" value="SIQ09595.1"/>
    <property type="molecule type" value="Genomic_DNA"/>
</dbReference>
<dbReference type="AlphaFoldDB" id="A0A1N6PZ76"/>
<dbReference type="PANTHER" id="PTHR30399:SF1">
    <property type="entry name" value="UTP PYROPHOSPHATASE"/>
    <property type="match status" value="1"/>
</dbReference>
<dbReference type="InterPro" id="IPR002725">
    <property type="entry name" value="YgjP-like_metallopeptidase"/>
</dbReference>
<dbReference type="InterPro" id="IPR053136">
    <property type="entry name" value="UTP_pyrophosphatase-like"/>
</dbReference>
<reference evidence="2 3" key="1">
    <citation type="submission" date="2017-01" db="EMBL/GenBank/DDBJ databases">
        <authorList>
            <person name="Varghese N."/>
            <person name="Submissions S."/>
        </authorList>
    </citation>
    <scope>NUCLEOTIDE SEQUENCE [LARGE SCALE GENOMIC DNA]</scope>
    <source>
        <strain evidence="2 3">ATCC 700171</strain>
    </source>
</reference>
<feature type="domain" description="YgjP-like metallopeptidase" evidence="1">
    <location>
        <begin position="30"/>
        <end position="225"/>
    </location>
</feature>
<name>A0A1N6PZ76_9RHOB</name>
<dbReference type="PANTHER" id="PTHR30399">
    <property type="entry name" value="UNCHARACTERIZED PROTEIN YGJP"/>
    <property type="match status" value="1"/>
</dbReference>
<proteinExistence type="predicted"/>
<organism evidence="2 3">
    <name type="scientific">Paracoccus thiocyanatus</name>
    <dbReference type="NCBI Taxonomy" id="34006"/>
    <lineage>
        <taxon>Bacteria</taxon>
        <taxon>Pseudomonadati</taxon>
        <taxon>Pseudomonadota</taxon>
        <taxon>Alphaproteobacteria</taxon>
        <taxon>Rhodobacterales</taxon>
        <taxon>Paracoccaceae</taxon>
        <taxon>Paracoccus</taxon>
    </lineage>
</organism>